<dbReference type="Gene3D" id="3.90.550.10">
    <property type="entry name" value="Spore Coat Polysaccharide Biosynthesis Protein SpsA, Chain A"/>
    <property type="match status" value="1"/>
</dbReference>
<protein>
    <submittedName>
        <fullName evidence="3">Glycosyltransferase involved in cell wall bisynthesis</fullName>
    </submittedName>
</protein>
<dbReference type="AlphaFoldDB" id="A0A1G7Z2L1"/>
<keyword evidence="1" id="KW-1133">Transmembrane helix</keyword>
<dbReference type="SUPFAM" id="SSF53448">
    <property type="entry name" value="Nucleotide-diphospho-sugar transferases"/>
    <property type="match status" value="1"/>
</dbReference>
<dbReference type="STRING" id="470826.SAMN04488027_11715"/>
<organism evidence="3 4">
    <name type="scientific">Psychroflexus sediminis</name>
    <dbReference type="NCBI Taxonomy" id="470826"/>
    <lineage>
        <taxon>Bacteria</taxon>
        <taxon>Pseudomonadati</taxon>
        <taxon>Bacteroidota</taxon>
        <taxon>Flavobacteriia</taxon>
        <taxon>Flavobacteriales</taxon>
        <taxon>Flavobacteriaceae</taxon>
        <taxon>Psychroflexus</taxon>
    </lineage>
</organism>
<evidence type="ECO:0000259" key="2">
    <source>
        <dbReference type="Pfam" id="PF00535"/>
    </source>
</evidence>
<gene>
    <name evidence="3" type="ORF">SAMN04488027_11715</name>
</gene>
<keyword evidence="1" id="KW-0472">Membrane</keyword>
<dbReference type="EMBL" id="FNCW01000017">
    <property type="protein sequence ID" value="SDH02904.1"/>
    <property type="molecule type" value="Genomic_DNA"/>
</dbReference>
<dbReference type="Proteomes" id="UP000199296">
    <property type="component" value="Unassembled WGS sequence"/>
</dbReference>
<feature type="domain" description="Glycosyltransferase 2-like" evidence="2">
    <location>
        <begin position="7"/>
        <end position="164"/>
    </location>
</feature>
<reference evidence="3 4" key="1">
    <citation type="submission" date="2016-10" db="EMBL/GenBank/DDBJ databases">
        <authorList>
            <person name="de Groot N.N."/>
        </authorList>
    </citation>
    <scope>NUCLEOTIDE SEQUENCE [LARGE SCALE GENOMIC DNA]</scope>
    <source>
        <strain evidence="3 4">DSM 19803</strain>
    </source>
</reference>
<keyword evidence="1" id="KW-0812">Transmembrane</keyword>
<dbReference type="CDD" id="cd00761">
    <property type="entry name" value="Glyco_tranf_GTA_type"/>
    <property type="match status" value="1"/>
</dbReference>
<name>A0A1G7Z2L1_9FLAO</name>
<dbReference type="GO" id="GO:0016758">
    <property type="term" value="F:hexosyltransferase activity"/>
    <property type="evidence" value="ECO:0007669"/>
    <property type="project" value="UniProtKB-ARBA"/>
</dbReference>
<dbReference type="InterPro" id="IPR029044">
    <property type="entry name" value="Nucleotide-diphossugar_trans"/>
</dbReference>
<feature type="transmembrane region" description="Helical" evidence="1">
    <location>
        <begin position="232"/>
        <end position="250"/>
    </location>
</feature>
<evidence type="ECO:0000313" key="3">
    <source>
        <dbReference type="EMBL" id="SDH02904.1"/>
    </source>
</evidence>
<proteinExistence type="predicted"/>
<dbReference type="InterPro" id="IPR001173">
    <property type="entry name" value="Glyco_trans_2-like"/>
</dbReference>
<accession>A0A1G7Z2L1</accession>
<dbReference type="RefSeq" id="WP_093369899.1">
    <property type="nucleotide sequence ID" value="NZ_FNCW01000017.1"/>
</dbReference>
<keyword evidence="3" id="KW-0808">Transferase</keyword>
<evidence type="ECO:0000256" key="1">
    <source>
        <dbReference type="SAM" id="Phobius"/>
    </source>
</evidence>
<dbReference type="OrthoDB" id="9815829at2"/>
<dbReference type="PANTHER" id="PTHR22916:SF3">
    <property type="entry name" value="UDP-GLCNAC:BETAGAL BETA-1,3-N-ACETYLGLUCOSAMINYLTRANSFERASE-LIKE PROTEIN 1"/>
    <property type="match status" value="1"/>
</dbReference>
<sequence length="263" mass="30768">MNNPLVSIGLPIFNDASYLKETIDSILNQTYKNIEVIIVDDGSTDNSLELIASFKDSRTKVLNDGRNFGLAVRLNQIAKMAEGHFLARMDADDIMHPTRIEKQVEILQENTSIDVLGSNVYTIDETGELTGVRYAYSQNEKEINDCVGFIHPTIMATRKWFLQNPYDEHAKRAQDAVLWRKTSQNSTFKYTTEPLLYYREMSSGYYKKYFKALPTFWKQFKKSKDLYWVKKYIKSFILGFLYFIFSIFKVEKMLLRTRNQVKF</sequence>
<dbReference type="PANTHER" id="PTHR22916">
    <property type="entry name" value="GLYCOSYLTRANSFERASE"/>
    <property type="match status" value="1"/>
</dbReference>
<evidence type="ECO:0000313" key="4">
    <source>
        <dbReference type="Proteomes" id="UP000199296"/>
    </source>
</evidence>
<keyword evidence="4" id="KW-1185">Reference proteome</keyword>
<dbReference type="Pfam" id="PF00535">
    <property type="entry name" value="Glycos_transf_2"/>
    <property type="match status" value="1"/>
</dbReference>